<accession>A0AAV7MQG2</accession>
<feature type="chain" id="PRO_5043630761" description="Secreted protein" evidence="1">
    <location>
        <begin position="22"/>
        <end position="87"/>
    </location>
</feature>
<comment type="caution">
    <text evidence="2">The sequence shown here is derived from an EMBL/GenBank/DDBJ whole genome shotgun (WGS) entry which is preliminary data.</text>
</comment>
<dbReference type="Proteomes" id="UP001066276">
    <property type="component" value="Chromosome 9"/>
</dbReference>
<reference evidence="2" key="1">
    <citation type="journal article" date="2022" name="bioRxiv">
        <title>Sequencing and chromosome-scale assembly of the giantPleurodeles waltlgenome.</title>
        <authorList>
            <person name="Brown T."/>
            <person name="Elewa A."/>
            <person name="Iarovenko S."/>
            <person name="Subramanian E."/>
            <person name="Araus A.J."/>
            <person name="Petzold A."/>
            <person name="Susuki M."/>
            <person name="Suzuki K.-i.T."/>
            <person name="Hayashi T."/>
            <person name="Toyoda A."/>
            <person name="Oliveira C."/>
            <person name="Osipova E."/>
            <person name="Leigh N.D."/>
            <person name="Simon A."/>
            <person name="Yun M.H."/>
        </authorList>
    </citation>
    <scope>NUCLEOTIDE SEQUENCE</scope>
    <source>
        <strain evidence="2">20211129_DDA</strain>
        <tissue evidence="2">Liver</tissue>
    </source>
</reference>
<keyword evidence="1" id="KW-0732">Signal</keyword>
<organism evidence="2 3">
    <name type="scientific">Pleurodeles waltl</name>
    <name type="common">Iberian ribbed newt</name>
    <dbReference type="NCBI Taxonomy" id="8319"/>
    <lineage>
        <taxon>Eukaryota</taxon>
        <taxon>Metazoa</taxon>
        <taxon>Chordata</taxon>
        <taxon>Craniata</taxon>
        <taxon>Vertebrata</taxon>
        <taxon>Euteleostomi</taxon>
        <taxon>Amphibia</taxon>
        <taxon>Batrachia</taxon>
        <taxon>Caudata</taxon>
        <taxon>Salamandroidea</taxon>
        <taxon>Salamandridae</taxon>
        <taxon>Pleurodelinae</taxon>
        <taxon>Pleurodeles</taxon>
    </lineage>
</organism>
<dbReference type="EMBL" id="JANPWB010000013">
    <property type="protein sequence ID" value="KAJ1104704.1"/>
    <property type="molecule type" value="Genomic_DNA"/>
</dbReference>
<sequence>MLPGCSLLTMAALRAIMSCGAVTNTYRKSAWCMDLCPVRGHDDNIGVTLDRGCFSTSMSSRRGSEKRRAVGHADMQFYLYSSCSFLS</sequence>
<evidence type="ECO:0000313" key="2">
    <source>
        <dbReference type="EMBL" id="KAJ1104704.1"/>
    </source>
</evidence>
<name>A0AAV7MQG2_PLEWA</name>
<protein>
    <recommendedName>
        <fullName evidence="4">Secreted protein</fullName>
    </recommendedName>
</protein>
<dbReference type="AlphaFoldDB" id="A0AAV7MQG2"/>
<evidence type="ECO:0000313" key="3">
    <source>
        <dbReference type="Proteomes" id="UP001066276"/>
    </source>
</evidence>
<feature type="signal peptide" evidence="1">
    <location>
        <begin position="1"/>
        <end position="21"/>
    </location>
</feature>
<proteinExistence type="predicted"/>
<keyword evidence="3" id="KW-1185">Reference proteome</keyword>
<gene>
    <name evidence="2" type="ORF">NDU88_002113</name>
</gene>
<evidence type="ECO:0008006" key="4">
    <source>
        <dbReference type="Google" id="ProtNLM"/>
    </source>
</evidence>
<evidence type="ECO:0000256" key="1">
    <source>
        <dbReference type="SAM" id="SignalP"/>
    </source>
</evidence>